<sequence>MTVHLEILSRKLVTENGIEYQECIVKIELIGSYIQCHNVVPNGLYSMICECPVLFARLEVLNISGNRLTDACGSYLSTILKKCKGLCSLNIEHCSITSRTIQKVADSLSAGSVLEQLCIGYNDPISGNSIINLLGKLATLKRTESEWFKAKQASCCSLCQLVQTSCLSELMLQGSSIGTDGAMQLTESLFNGIQDFVKLDLSYCGLTSKYTLGLNNDMADSILELNLAGNPIL</sequence>
<proteinExistence type="predicted"/>
<organism evidence="1">
    <name type="scientific">Fagus sylvatica</name>
    <name type="common">Beechnut</name>
    <dbReference type="NCBI Taxonomy" id="28930"/>
    <lineage>
        <taxon>Eukaryota</taxon>
        <taxon>Viridiplantae</taxon>
        <taxon>Streptophyta</taxon>
        <taxon>Embryophyta</taxon>
        <taxon>Tracheophyta</taxon>
        <taxon>Spermatophyta</taxon>
        <taxon>Magnoliopsida</taxon>
        <taxon>eudicotyledons</taxon>
        <taxon>Gunneridae</taxon>
        <taxon>Pentapetalae</taxon>
        <taxon>rosids</taxon>
        <taxon>fabids</taxon>
        <taxon>Fagales</taxon>
        <taxon>Fagaceae</taxon>
        <taxon>Fagus</taxon>
    </lineage>
</organism>
<dbReference type="Pfam" id="PF13516">
    <property type="entry name" value="LRR_6"/>
    <property type="match status" value="1"/>
</dbReference>
<protein>
    <submittedName>
        <fullName evidence="1">Uncharacterized protein</fullName>
    </submittedName>
</protein>
<evidence type="ECO:0000313" key="1">
    <source>
        <dbReference type="EMBL" id="SPC97166.1"/>
    </source>
</evidence>
<dbReference type="GO" id="GO:0009933">
    <property type="term" value="P:meristem structural organization"/>
    <property type="evidence" value="ECO:0007669"/>
    <property type="project" value="InterPro"/>
</dbReference>
<name>A0A2N9G340_FAGSY</name>
<dbReference type="PANTHER" id="PTHR47684:SF1">
    <property type="entry name" value="PROTEIN TONSOKU"/>
    <property type="match status" value="1"/>
</dbReference>
<accession>A0A2N9G340</accession>
<dbReference type="InterPro" id="IPR032675">
    <property type="entry name" value="LRR_dom_sf"/>
</dbReference>
<dbReference type="GO" id="GO:0072423">
    <property type="term" value="P:response to DNA damage checkpoint signaling"/>
    <property type="evidence" value="ECO:0007669"/>
    <property type="project" value="InterPro"/>
</dbReference>
<dbReference type="SUPFAM" id="SSF52047">
    <property type="entry name" value="RNI-like"/>
    <property type="match status" value="1"/>
</dbReference>
<dbReference type="EMBL" id="OIVN01001743">
    <property type="protein sequence ID" value="SPC97166.1"/>
    <property type="molecule type" value="Genomic_DNA"/>
</dbReference>
<dbReference type="Gene3D" id="3.80.10.10">
    <property type="entry name" value="Ribonuclease Inhibitor"/>
    <property type="match status" value="2"/>
</dbReference>
<gene>
    <name evidence="1" type="ORF">FSB_LOCUS25048</name>
</gene>
<reference evidence="1" key="1">
    <citation type="submission" date="2018-02" db="EMBL/GenBank/DDBJ databases">
        <authorList>
            <person name="Cohen D.B."/>
            <person name="Kent A.D."/>
        </authorList>
    </citation>
    <scope>NUCLEOTIDE SEQUENCE</scope>
</reference>
<dbReference type="GO" id="GO:0005634">
    <property type="term" value="C:nucleus"/>
    <property type="evidence" value="ECO:0007669"/>
    <property type="project" value="InterPro"/>
</dbReference>
<dbReference type="InterPro" id="IPR001611">
    <property type="entry name" value="Leu-rich_rpt"/>
</dbReference>
<dbReference type="PANTHER" id="PTHR47684">
    <property type="entry name" value="PROTEIN TONSOKU"/>
    <property type="match status" value="1"/>
</dbReference>
<dbReference type="InterPro" id="IPR044227">
    <property type="entry name" value="TONSOKU"/>
</dbReference>
<dbReference type="GO" id="GO:0040029">
    <property type="term" value="P:epigenetic regulation of gene expression"/>
    <property type="evidence" value="ECO:0007669"/>
    <property type="project" value="InterPro"/>
</dbReference>
<dbReference type="AlphaFoldDB" id="A0A2N9G340"/>